<dbReference type="Proteomes" id="UP000018144">
    <property type="component" value="Unassembled WGS sequence"/>
</dbReference>
<reference evidence="1 2" key="1">
    <citation type="journal article" date="2013" name="PLoS Genet.">
        <title>The genome and development-dependent transcriptomes of Pyronema confluens: a window into fungal evolution.</title>
        <authorList>
            <person name="Traeger S."/>
            <person name="Altegoer F."/>
            <person name="Freitag M."/>
            <person name="Gabaldon T."/>
            <person name="Kempken F."/>
            <person name="Kumar A."/>
            <person name="Marcet-Houben M."/>
            <person name="Poggeler S."/>
            <person name="Stajich J.E."/>
            <person name="Nowrousian M."/>
        </authorList>
    </citation>
    <scope>NUCLEOTIDE SEQUENCE [LARGE SCALE GENOMIC DNA]</scope>
    <source>
        <strain evidence="2">CBS 100304</strain>
        <tissue evidence="1">Vegetative mycelium</tissue>
    </source>
</reference>
<evidence type="ECO:0000313" key="2">
    <source>
        <dbReference type="Proteomes" id="UP000018144"/>
    </source>
</evidence>
<accession>U4LJX7</accession>
<gene>
    <name evidence="1" type="ORF">PCON_12594</name>
</gene>
<organism evidence="1 2">
    <name type="scientific">Pyronema omphalodes (strain CBS 100304)</name>
    <name type="common">Pyronema confluens</name>
    <dbReference type="NCBI Taxonomy" id="1076935"/>
    <lineage>
        <taxon>Eukaryota</taxon>
        <taxon>Fungi</taxon>
        <taxon>Dikarya</taxon>
        <taxon>Ascomycota</taxon>
        <taxon>Pezizomycotina</taxon>
        <taxon>Pezizomycetes</taxon>
        <taxon>Pezizales</taxon>
        <taxon>Pyronemataceae</taxon>
        <taxon>Pyronema</taxon>
    </lineage>
</organism>
<sequence>MTTISAGRLWLAWYYRVIAERSIRQGPELYADWVEVIAFCKLFTIHTTQEWFFQRVEARGIALPCRPFGTAGWNLVVAEESRGLPVLGKCHCL</sequence>
<evidence type="ECO:0000313" key="1">
    <source>
        <dbReference type="EMBL" id="CCX13001.1"/>
    </source>
</evidence>
<name>U4LJX7_PYROM</name>
<dbReference type="AlphaFoldDB" id="U4LJX7"/>
<proteinExistence type="predicted"/>
<dbReference type="EMBL" id="HF935756">
    <property type="protein sequence ID" value="CCX13001.1"/>
    <property type="molecule type" value="Genomic_DNA"/>
</dbReference>
<protein>
    <submittedName>
        <fullName evidence="1">Uncharacterized protein</fullName>
    </submittedName>
</protein>
<keyword evidence="2" id="KW-1185">Reference proteome</keyword>